<dbReference type="EMBL" id="LR798293">
    <property type="protein sequence ID" value="CAB5221021.1"/>
    <property type="molecule type" value="Genomic_DNA"/>
</dbReference>
<proteinExistence type="predicted"/>
<dbReference type="PANTHER" id="PTHR39961:SF1">
    <property type="entry name" value="DUF458 DOMAIN-CONTAINING PROTEIN"/>
    <property type="match status" value="1"/>
</dbReference>
<dbReference type="InterPro" id="IPR007405">
    <property type="entry name" value="Phage_KVP40_Orf299"/>
</dbReference>
<dbReference type="Pfam" id="PF04308">
    <property type="entry name" value="RNaseH_like"/>
    <property type="match status" value="1"/>
</dbReference>
<name>A0A6J7WSR3_9CAUD</name>
<dbReference type="PANTHER" id="PTHR39961">
    <property type="entry name" value="HYPOTHETICAL CYTOSOLIC PROTEIN"/>
    <property type="match status" value="1"/>
</dbReference>
<reference evidence="1" key="1">
    <citation type="submission" date="2020-05" db="EMBL/GenBank/DDBJ databases">
        <authorList>
            <person name="Chiriac C."/>
            <person name="Salcher M."/>
            <person name="Ghai R."/>
            <person name="Kavagutti S V."/>
        </authorList>
    </citation>
    <scope>NUCLEOTIDE SEQUENCE</scope>
</reference>
<protein>
    <submittedName>
        <fullName evidence="1">Bacteriophage KVP40, Orf299</fullName>
    </submittedName>
</protein>
<evidence type="ECO:0000313" key="1">
    <source>
        <dbReference type="EMBL" id="CAB5221021.1"/>
    </source>
</evidence>
<sequence>MKRIDIDEVKQFIESQSPETKIYIGGDSERFNMAGTWYADYTLAVVVHIDGKHGCKIFGESVRERDYDQRKDRPRMRLMNEVYKIAELYLKLQDVLDDREVEVHLDINPNEMHGSSCVINEAVGYIRGMCNVIPLVKPNAFAASYCADRMKDILSHRKAA</sequence>
<organism evidence="1">
    <name type="scientific">uncultured Caudovirales phage</name>
    <dbReference type="NCBI Taxonomy" id="2100421"/>
    <lineage>
        <taxon>Viruses</taxon>
        <taxon>Duplodnaviria</taxon>
        <taxon>Heunggongvirae</taxon>
        <taxon>Uroviricota</taxon>
        <taxon>Caudoviricetes</taxon>
        <taxon>Peduoviridae</taxon>
        <taxon>Maltschvirus</taxon>
        <taxon>Maltschvirus maltsch</taxon>
    </lineage>
</organism>
<gene>
    <name evidence="1" type="ORF">UFOVP240_69</name>
</gene>
<accession>A0A6J7WSR3</accession>